<dbReference type="RefSeq" id="WP_222993766.1">
    <property type="nucleotide sequence ID" value="NZ_JAINVV010000015.1"/>
</dbReference>
<feature type="binding site" evidence="6">
    <location>
        <begin position="123"/>
        <end position="126"/>
    </location>
    <ligand>
        <name>FMN</name>
        <dbReference type="ChEBI" id="CHEBI:58210"/>
    </ligand>
</feature>
<comment type="cofactor">
    <cofactor evidence="6">
        <name>FMN</name>
        <dbReference type="ChEBI" id="CHEBI:58210"/>
    </cofactor>
    <text evidence="6">Binds 1 FMN per subunit.</text>
</comment>
<name>A0ABS7PYL1_9SPHN</name>
<dbReference type="EMBL" id="JAINVV010000015">
    <property type="protein sequence ID" value="MBY8826278.1"/>
    <property type="molecule type" value="Genomic_DNA"/>
</dbReference>
<evidence type="ECO:0000256" key="1">
    <source>
        <dbReference type="ARBA" id="ARBA00022630"/>
    </source>
</evidence>
<dbReference type="EC" id="1.6.5.-" evidence="6"/>
<sequence>MKLLHIDSSVQGDASVSRTVSAAVVARLRTADPAIELRYRDLSADPLPHLTLDRLAGVESDAAIEEFLAADIVVIGVPMYNFGIPTQLKSWFDHILVAGRTFRYGADGGVGLAAGKRVIVALSRGGIYSGDGVASEHAERHVRAMLGFAGIADPEFVVAEGVALGTELREAAMAAALAQAAALDNAAIAMA</sequence>
<evidence type="ECO:0000256" key="6">
    <source>
        <dbReference type="HAMAP-Rule" id="MF_01216"/>
    </source>
</evidence>
<dbReference type="InterPro" id="IPR023048">
    <property type="entry name" value="NADH:quinone_OxRdtase_FMN_depd"/>
</dbReference>
<evidence type="ECO:0000256" key="3">
    <source>
        <dbReference type="ARBA" id="ARBA00023002"/>
    </source>
</evidence>
<comment type="subunit">
    <text evidence="6">Homodimer.</text>
</comment>
<comment type="function">
    <text evidence="6">Quinone reductase that provides resistance to thiol-specific stress caused by electrophilic quinones.</text>
</comment>
<evidence type="ECO:0000259" key="7">
    <source>
        <dbReference type="Pfam" id="PF02525"/>
    </source>
</evidence>
<protein>
    <recommendedName>
        <fullName evidence="6">FMN dependent NADH:quinone oxidoreductase</fullName>
        <ecNumber evidence="6">1.6.5.-</ecNumber>
    </recommendedName>
    <alternativeName>
        <fullName evidence="6">Azo-dye reductase</fullName>
    </alternativeName>
    <alternativeName>
        <fullName evidence="6">FMN-dependent NADH-azo compound oxidoreductase</fullName>
    </alternativeName>
    <alternativeName>
        <fullName evidence="6">FMN-dependent NADH-azoreductase</fullName>
        <ecNumber evidence="6">1.7.1.17</ecNumber>
    </alternativeName>
</protein>
<comment type="catalytic activity">
    <reaction evidence="5">
        <text>N,N-dimethyl-1,4-phenylenediamine + anthranilate + 2 NAD(+) = 2-(4-dimethylaminophenyl)diazenylbenzoate + 2 NADH + 2 H(+)</text>
        <dbReference type="Rhea" id="RHEA:55872"/>
        <dbReference type="ChEBI" id="CHEBI:15378"/>
        <dbReference type="ChEBI" id="CHEBI:15783"/>
        <dbReference type="ChEBI" id="CHEBI:16567"/>
        <dbReference type="ChEBI" id="CHEBI:57540"/>
        <dbReference type="ChEBI" id="CHEBI:57945"/>
        <dbReference type="ChEBI" id="CHEBI:71579"/>
        <dbReference type="EC" id="1.7.1.17"/>
    </reaction>
    <physiologicalReaction direction="right-to-left" evidence="5">
        <dbReference type="Rhea" id="RHEA:55874"/>
    </physiologicalReaction>
</comment>
<keyword evidence="9" id="KW-1185">Reference proteome</keyword>
<comment type="caution">
    <text evidence="8">The sequence shown here is derived from an EMBL/GenBank/DDBJ whole genome shotgun (WGS) entry which is preliminary data.</text>
</comment>
<dbReference type="PANTHER" id="PTHR43741">
    <property type="entry name" value="FMN-DEPENDENT NADH-AZOREDUCTASE 1"/>
    <property type="match status" value="1"/>
</dbReference>
<keyword evidence="4 6" id="KW-0520">NAD</keyword>
<keyword evidence="3 6" id="KW-0560">Oxidoreductase</keyword>
<dbReference type="InterPro" id="IPR029039">
    <property type="entry name" value="Flavoprotein-like_sf"/>
</dbReference>
<dbReference type="HAMAP" id="MF_01216">
    <property type="entry name" value="Azoreductase_type1"/>
    <property type="match status" value="1"/>
</dbReference>
<feature type="binding site" evidence="6">
    <location>
        <begin position="79"/>
        <end position="82"/>
    </location>
    <ligand>
        <name>FMN</name>
        <dbReference type="ChEBI" id="CHEBI:58210"/>
    </ligand>
</feature>
<dbReference type="EC" id="1.7.1.17" evidence="6"/>
<comment type="function">
    <text evidence="6">Also exhibits azoreductase activity. Catalyzes the reductive cleavage of the azo bond in aromatic azo compounds to the corresponding amines.</text>
</comment>
<feature type="domain" description="Flavodoxin-like fold" evidence="7">
    <location>
        <begin position="1"/>
        <end position="182"/>
    </location>
</feature>
<accession>A0ABS7PYL1</accession>
<dbReference type="InterPro" id="IPR003680">
    <property type="entry name" value="Flavodoxin_fold"/>
</dbReference>
<evidence type="ECO:0000256" key="2">
    <source>
        <dbReference type="ARBA" id="ARBA00022643"/>
    </source>
</evidence>
<reference evidence="8 9" key="1">
    <citation type="submission" date="2021-08" db="EMBL/GenBank/DDBJ databases">
        <authorList>
            <person name="Tuo L."/>
        </authorList>
    </citation>
    <scope>NUCLEOTIDE SEQUENCE [LARGE SCALE GENOMIC DNA]</scope>
    <source>
        <strain evidence="8 9">JCM 31229</strain>
    </source>
</reference>
<feature type="binding site" evidence="6">
    <location>
        <begin position="15"/>
        <end position="17"/>
    </location>
    <ligand>
        <name>FMN</name>
        <dbReference type="ChEBI" id="CHEBI:58210"/>
    </ligand>
</feature>
<comment type="similarity">
    <text evidence="6">Belongs to the azoreductase type 1 family.</text>
</comment>
<keyword evidence="2 6" id="KW-0288">FMN</keyword>
<feature type="binding site" evidence="6">
    <location>
        <position position="9"/>
    </location>
    <ligand>
        <name>FMN</name>
        <dbReference type="ChEBI" id="CHEBI:58210"/>
    </ligand>
</feature>
<evidence type="ECO:0000313" key="9">
    <source>
        <dbReference type="Proteomes" id="UP000706039"/>
    </source>
</evidence>
<evidence type="ECO:0000256" key="5">
    <source>
        <dbReference type="ARBA" id="ARBA00048542"/>
    </source>
</evidence>
<dbReference type="Gene3D" id="3.40.50.360">
    <property type="match status" value="1"/>
</dbReference>
<evidence type="ECO:0000256" key="4">
    <source>
        <dbReference type="ARBA" id="ARBA00023027"/>
    </source>
</evidence>
<keyword evidence="1 6" id="KW-0285">Flavoprotein</keyword>
<dbReference type="Pfam" id="PF02525">
    <property type="entry name" value="Flavodoxin_2"/>
    <property type="match status" value="1"/>
</dbReference>
<proteinExistence type="inferred from homology"/>
<gene>
    <name evidence="6" type="primary">azoR</name>
    <name evidence="8" type="ORF">K7G82_28505</name>
</gene>
<dbReference type="PANTHER" id="PTHR43741:SF4">
    <property type="entry name" value="FMN-DEPENDENT NADH:QUINONE OXIDOREDUCTASE"/>
    <property type="match status" value="1"/>
</dbReference>
<dbReference type="InterPro" id="IPR050104">
    <property type="entry name" value="FMN-dep_NADH:Q_OxRdtase_AzoR1"/>
</dbReference>
<comment type="catalytic activity">
    <reaction evidence="6">
        <text>2 a quinone + NADH + H(+) = 2 a 1,4-benzosemiquinone + NAD(+)</text>
        <dbReference type="Rhea" id="RHEA:65952"/>
        <dbReference type="ChEBI" id="CHEBI:15378"/>
        <dbReference type="ChEBI" id="CHEBI:57540"/>
        <dbReference type="ChEBI" id="CHEBI:57945"/>
        <dbReference type="ChEBI" id="CHEBI:132124"/>
        <dbReference type="ChEBI" id="CHEBI:134225"/>
    </reaction>
</comment>
<dbReference type="Proteomes" id="UP000706039">
    <property type="component" value="Unassembled WGS sequence"/>
</dbReference>
<dbReference type="SUPFAM" id="SSF52218">
    <property type="entry name" value="Flavoproteins"/>
    <property type="match status" value="1"/>
</dbReference>
<organism evidence="8 9">
    <name type="scientific">Sphingomonas colocasiae</name>
    <dbReference type="NCBI Taxonomy" id="1848973"/>
    <lineage>
        <taxon>Bacteria</taxon>
        <taxon>Pseudomonadati</taxon>
        <taxon>Pseudomonadota</taxon>
        <taxon>Alphaproteobacteria</taxon>
        <taxon>Sphingomonadales</taxon>
        <taxon>Sphingomonadaceae</taxon>
        <taxon>Sphingomonas</taxon>
    </lineage>
</organism>
<evidence type="ECO:0000313" key="8">
    <source>
        <dbReference type="EMBL" id="MBY8826278.1"/>
    </source>
</evidence>